<gene>
    <name evidence="3" type="ORF">LzC2_19910</name>
</gene>
<dbReference type="RefSeq" id="WP_171186404.1">
    <property type="nucleotide sequence ID" value="NZ_WTPX01000054.1"/>
</dbReference>
<protein>
    <recommendedName>
        <fullName evidence="2">UspA domain-containing protein</fullName>
    </recommendedName>
</protein>
<dbReference type="Proteomes" id="UP000609651">
    <property type="component" value="Unassembled WGS sequence"/>
</dbReference>
<dbReference type="Pfam" id="PF00582">
    <property type="entry name" value="Usp"/>
    <property type="match status" value="2"/>
</dbReference>
<organism evidence="3 4">
    <name type="scientific">Alienimonas chondri</name>
    <dbReference type="NCBI Taxonomy" id="2681879"/>
    <lineage>
        <taxon>Bacteria</taxon>
        <taxon>Pseudomonadati</taxon>
        <taxon>Planctomycetota</taxon>
        <taxon>Planctomycetia</taxon>
        <taxon>Planctomycetales</taxon>
        <taxon>Planctomycetaceae</taxon>
        <taxon>Alienimonas</taxon>
    </lineage>
</organism>
<evidence type="ECO:0000313" key="4">
    <source>
        <dbReference type="Proteomes" id="UP000609651"/>
    </source>
</evidence>
<dbReference type="InterPro" id="IPR051688">
    <property type="entry name" value="USP_A"/>
</dbReference>
<dbReference type="InterPro" id="IPR006016">
    <property type="entry name" value="UspA"/>
</dbReference>
<comment type="similarity">
    <text evidence="1">Belongs to the universal stress protein A family.</text>
</comment>
<dbReference type="PRINTS" id="PR01438">
    <property type="entry name" value="UNVRSLSTRESS"/>
</dbReference>
<dbReference type="Gene3D" id="3.40.50.12370">
    <property type="match status" value="1"/>
</dbReference>
<sequence>MTTLTAPAPQVAVEAPSRVLMATDLSRPAKRAARYLARLPFPSPPAVRLTKSVELPPGSLSFCLGDEWPPLMASCRDAADAAVAEEATVFADLTQHVSTSVLHGSTAEELLAEAGRFRADLVVVGAVGHNAVERALLGSTSDRLATHAACPVLVVRGTADPDATVDELDATGGDAGAPDRPPRLLIGCDGSAGGTDAAYALAGFDWPEGTRVTLLSLTLPDPPEWAFADSSGAVSAEKYAAMCQAVRDRCEGAVQAASTPFRERGYDVRTEVAETDHVGEALCDRAAAEDADLLVVADRGRNLWSRFLVGSTSRFVLRHSARPVWLHRSGRG</sequence>
<feature type="domain" description="UspA" evidence="2">
    <location>
        <begin position="18"/>
        <end position="156"/>
    </location>
</feature>
<dbReference type="InterPro" id="IPR006015">
    <property type="entry name" value="Universal_stress_UspA"/>
</dbReference>
<evidence type="ECO:0000259" key="2">
    <source>
        <dbReference type="Pfam" id="PF00582"/>
    </source>
</evidence>
<keyword evidence="4" id="KW-1185">Reference proteome</keyword>
<feature type="domain" description="UspA" evidence="2">
    <location>
        <begin position="183"/>
        <end position="326"/>
    </location>
</feature>
<reference evidence="3 4" key="1">
    <citation type="journal article" date="2020" name="Syst. Appl. Microbiol.">
        <title>Alienimonas chondri sp. nov., a novel planctomycete isolated from the biofilm of the red alga Chondrus crispus.</title>
        <authorList>
            <person name="Vitorino I."/>
            <person name="Albuquerque L."/>
            <person name="Wiegand S."/>
            <person name="Kallscheuer N."/>
            <person name="da Costa M.S."/>
            <person name="Lobo-da-Cunha A."/>
            <person name="Jogler C."/>
            <person name="Lage O.M."/>
        </authorList>
    </citation>
    <scope>NUCLEOTIDE SEQUENCE [LARGE SCALE GENOMIC DNA]</scope>
    <source>
        <strain evidence="3 4">LzC2</strain>
    </source>
</reference>
<dbReference type="PANTHER" id="PTHR43010:SF1">
    <property type="entry name" value="USPA DOMAIN-CONTAINING PROTEIN"/>
    <property type="match status" value="1"/>
</dbReference>
<dbReference type="InterPro" id="IPR014729">
    <property type="entry name" value="Rossmann-like_a/b/a_fold"/>
</dbReference>
<proteinExistence type="inferred from homology"/>
<dbReference type="CDD" id="cd00293">
    <property type="entry name" value="USP-like"/>
    <property type="match status" value="1"/>
</dbReference>
<evidence type="ECO:0000313" key="3">
    <source>
        <dbReference type="EMBL" id="NNJ25914.1"/>
    </source>
</evidence>
<dbReference type="Gene3D" id="3.40.50.620">
    <property type="entry name" value="HUPs"/>
    <property type="match status" value="1"/>
</dbReference>
<dbReference type="EMBL" id="WTPX01000054">
    <property type="protein sequence ID" value="NNJ25914.1"/>
    <property type="molecule type" value="Genomic_DNA"/>
</dbReference>
<accession>A0ABX1VCR8</accession>
<dbReference type="PANTHER" id="PTHR43010">
    <property type="entry name" value="UNIVERSAL STRESS PROTEIN SLR1230"/>
    <property type="match status" value="1"/>
</dbReference>
<evidence type="ECO:0000256" key="1">
    <source>
        <dbReference type="ARBA" id="ARBA00008791"/>
    </source>
</evidence>
<comment type="caution">
    <text evidence="3">The sequence shown here is derived from an EMBL/GenBank/DDBJ whole genome shotgun (WGS) entry which is preliminary data.</text>
</comment>
<dbReference type="SUPFAM" id="SSF52402">
    <property type="entry name" value="Adenine nucleotide alpha hydrolases-like"/>
    <property type="match status" value="2"/>
</dbReference>
<name>A0ABX1VCR8_9PLAN</name>